<proteinExistence type="predicted"/>
<keyword evidence="1" id="KW-0472">Membrane</keyword>
<organism evidence="3 4">
    <name type="scientific">Caloenas nicobarica</name>
    <name type="common">Nicobar pigeon</name>
    <dbReference type="NCBI Taxonomy" id="187106"/>
    <lineage>
        <taxon>Eukaryota</taxon>
        <taxon>Metazoa</taxon>
        <taxon>Chordata</taxon>
        <taxon>Craniata</taxon>
        <taxon>Vertebrata</taxon>
        <taxon>Euteleostomi</taxon>
        <taxon>Archelosauria</taxon>
        <taxon>Archosauria</taxon>
        <taxon>Dinosauria</taxon>
        <taxon>Saurischia</taxon>
        <taxon>Theropoda</taxon>
        <taxon>Coelurosauria</taxon>
        <taxon>Aves</taxon>
        <taxon>Neognathae</taxon>
        <taxon>Neoaves</taxon>
        <taxon>Columbimorphae</taxon>
        <taxon>Columbiformes</taxon>
        <taxon>Columbidae</taxon>
        <taxon>Caloenas</taxon>
    </lineage>
</organism>
<reference evidence="3 4" key="1">
    <citation type="submission" date="2019-09" db="EMBL/GenBank/DDBJ databases">
        <title>Bird 10,000 Genomes (B10K) Project - Family phase.</title>
        <authorList>
            <person name="Zhang G."/>
        </authorList>
    </citation>
    <scope>NUCLEOTIDE SEQUENCE [LARGE SCALE GENOMIC DNA]</scope>
    <source>
        <strain evidence="3">OUT-0007</strain>
        <tissue evidence="3">Blood</tissue>
    </source>
</reference>
<dbReference type="PANTHER" id="PTHR37360">
    <property type="entry name" value="FRAGILE X MENTAL RETARDATION 1 NEIGHBOR PROTEIN"/>
    <property type="match status" value="1"/>
</dbReference>
<feature type="transmembrane region" description="Helical" evidence="1">
    <location>
        <begin position="109"/>
        <end position="134"/>
    </location>
</feature>
<accession>A0A7K6SZU7</accession>
<keyword evidence="1" id="KW-0812">Transmembrane</keyword>
<dbReference type="Proteomes" id="UP000546235">
    <property type="component" value="Unassembled WGS sequence"/>
</dbReference>
<feature type="chain" id="PRO_5029544651" evidence="2">
    <location>
        <begin position="24"/>
        <end position="164"/>
    </location>
</feature>
<dbReference type="PANTHER" id="PTHR37360:SF1">
    <property type="entry name" value="FMR1 NEIGHBOR PROTEIN"/>
    <property type="match status" value="1"/>
</dbReference>
<keyword evidence="2" id="KW-0732">Signal</keyword>
<comment type="caution">
    <text evidence="3">The sequence shown here is derived from an EMBL/GenBank/DDBJ whole genome shotgun (WGS) entry which is preliminary data.</text>
</comment>
<keyword evidence="1" id="KW-1133">Transmembrane helix</keyword>
<dbReference type="EMBL" id="VZSB01001414">
    <property type="protein sequence ID" value="NWX03305.1"/>
    <property type="molecule type" value="Genomic_DNA"/>
</dbReference>
<name>A0A7K6SZU7_CALNI</name>
<feature type="non-terminal residue" evidence="3">
    <location>
        <position position="164"/>
    </location>
</feature>
<dbReference type="InterPro" id="IPR055331">
    <property type="entry name" value="FMR1-like"/>
</dbReference>
<evidence type="ECO:0000313" key="4">
    <source>
        <dbReference type="Proteomes" id="UP000546235"/>
    </source>
</evidence>
<evidence type="ECO:0000256" key="1">
    <source>
        <dbReference type="SAM" id="Phobius"/>
    </source>
</evidence>
<protein>
    <submittedName>
        <fullName evidence="3">FMR1N protein</fullName>
    </submittedName>
</protein>
<feature type="non-terminal residue" evidence="3">
    <location>
        <position position="1"/>
    </location>
</feature>
<sequence length="164" mass="18319">IGTPLAWNSVVLILLCSINSSFAQQTPNVSEKGEVVPSHLQMKLQESFDAVKSFFRPVTCRYRDEQVLIPCNLGEGLNKTECLKNKCCPSKTSHDLTCYMPFNDNIQLIFRVLVLAAGGFLTLGCLPFCCFACLQRSPCVNPLRSANKEIAETMQKKRARKDDL</sequence>
<keyword evidence="4" id="KW-1185">Reference proteome</keyword>
<gene>
    <name evidence="3" type="primary">Fmr1nb</name>
    <name evidence="3" type="ORF">CALNIC_R13470</name>
</gene>
<feature type="signal peptide" evidence="2">
    <location>
        <begin position="1"/>
        <end position="23"/>
    </location>
</feature>
<dbReference type="AlphaFoldDB" id="A0A7K6SZU7"/>
<evidence type="ECO:0000256" key="2">
    <source>
        <dbReference type="SAM" id="SignalP"/>
    </source>
</evidence>
<evidence type="ECO:0000313" key="3">
    <source>
        <dbReference type="EMBL" id="NWX03305.1"/>
    </source>
</evidence>